<dbReference type="AlphaFoldDB" id="I2Q074"/>
<name>I2Q074_9BACT</name>
<accession>I2Q074</accession>
<proteinExistence type="predicted"/>
<evidence type="ECO:0000313" key="1">
    <source>
        <dbReference type="EMBL" id="EIG53180.1"/>
    </source>
</evidence>
<sequence length="65" mass="7490">MGRNDMIDVEDLEFRREAGAAIIVEYDGEEISLPVSQIEWPEDATRGKLITVTMPEWLAEDRRII</sequence>
<dbReference type="EMBL" id="JH600068">
    <property type="protein sequence ID" value="EIG53180.1"/>
    <property type="molecule type" value="Genomic_DNA"/>
</dbReference>
<dbReference type="HOGENOM" id="CLU_2842698_0_0_7"/>
<gene>
    <name evidence="1" type="ORF">DesU5LDRAFT_1495</name>
</gene>
<organism evidence="1">
    <name type="scientific">Desulfovibrio sp. U5L</name>
    <dbReference type="NCBI Taxonomy" id="596152"/>
    <lineage>
        <taxon>Bacteria</taxon>
        <taxon>Pseudomonadati</taxon>
        <taxon>Thermodesulfobacteriota</taxon>
        <taxon>Desulfovibrionia</taxon>
        <taxon>Desulfovibrionales</taxon>
        <taxon>Desulfovibrionaceae</taxon>
        <taxon>Desulfovibrio</taxon>
    </lineage>
</organism>
<dbReference type="eggNOG" id="ENOG5032E0X">
    <property type="taxonomic scope" value="Bacteria"/>
</dbReference>
<reference evidence="1" key="1">
    <citation type="submission" date="2011-11" db="EMBL/GenBank/DDBJ databases">
        <title>Improved High-Quality Draft sequence of Desulfovibrio sp. U5L.</title>
        <authorList>
            <consortium name="US DOE Joint Genome Institute"/>
            <person name="Lucas S."/>
            <person name="Han J."/>
            <person name="Lapidus A."/>
            <person name="Cheng J.-F."/>
            <person name="Goodwin L."/>
            <person name="Pitluck S."/>
            <person name="Peters L."/>
            <person name="Ovchinnikova G."/>
            <person name="Held B."/>
            <person name="Detter J.C."/>
            <person name="Han C."/>
            <person name="Tapia R."/>
            <person name="Land M."/>
            <person name="Hauser L."/>
            <person name="Kyrpides N."/>
            <person name="Ivanova N."/>
            <person name="Pagani I."/>
            <person name="Gabster J."/>
            <person name="Walker C."/>
            <person name="Stolyar S."/>
            <person name="Stahl D."/>
            <person name="Arkin A."/>
            <person name="Dehal P."/>
            <person name="Hazen T."/>
            <person name="Woyke T."/>
        </authorList>
    </citation>
    <scope>NUCLEOTIDE SEQUENCE [LARGE SCALE GENOMIC DNA]</scope>
    <source>
        <strain evidence="1">U5L</strain>
    </source>
</reference>
<dbReference type="STRING" id="596152.DesU5LDRAFT_1495"/>
<protein>
    <submittedName>
        <fullName evidence="1">Uncharacterized protein</fullName>
    </submittedName>
</protein>
<dbReference type="OrthoDB" id="5460175at2"/>